<dbReference type="eggNOG" id="COG0603">
    <property type="taxonomic scope" value="Bacteria"/>
</dbReference>
<keyword evidence="6 11" id="KW-0862">Zinc</keyword>
<evidence type="ECO:0000256" key="11">
    <source>
        <dbReference type="HAMAP-Rule" id="MF_01633"/>
    </source>
</evidence>
<dbReference type="GO" id="GO:0005524">
    <property type="term" value="F:ATP binding"/>
    <property type="evidence" value="ECO:0007669"/>
    <property type="project" value="UniProtKB-UniRule"/>
</dbReference>
<dbReference type="PANTHER" id="PTHR42914">
    <property type="entry name" value="7-CYANO-7-DEAZAGUANINE SYNTHASE"/>
    <property type="match status" value="1"/>
</dbReference>
<comment type="similarity">
    <text evidence="8 11">Belongs to the QueC family.</text>
</comment>
<keyword evidence="5 11" id="KW-0671">Queuosine biosynthesis</keyword>
<keyword evidence="4 11" id="KW-0547">Nucleotide-binding</keyword>
<keyword evidence="2 11" id="KW-0436">Ligase</keyword>
<comment type="pathway">
    <text evidence="1 11">Purine metabolism; 7-cyano-7-deazaguanine biosynthesis.</text>
</comment>
<name>U3U8E4_9GAMM</name>
<dbReference type="Gene3D" id="3.40.50.620">
    <property type="entry name" value="HUPs"/>
    <property type="match status" value="1"/>
</dbReference>
<dbReference type="NCBIfam" id="TIGR00364">
    <property type="entry name" value="7-cyano-7-deazaguanine synthase QueC"/>
    <property type="match status" value="1"/>
</dbReference>
<organism evidence="12 13">
    <name type="scientific">Candidatus Pantoea carbekii</name>
    <dbReference type="NCBI Taxonomy" id="1235990"/>
    <lineage>
        <taxon>Bacteria</taxon>
        <taxon>Pseudomonadati</taxon>
        <taxon>Pseudomonadota</taxon>
        <taxon>Gammaproteobacteria</taxon>
        <taxon>Enterobacterales</taxon>
        <taxon>Erwiniaceae</taxon>
        <taxon>Pantoea</taxon>
    </lineage>
</organism>
<reference evidence="12 13" key="1">
    <citation type="submission" date="2012-10" db="EMBL/GenBank/DDBJ databases">
        <title>Genome sequence of the symbiont of the pentatomidae stink bug Halyomorpha halys.</title>
        <authorList>
            <person name="Kobayashi H."/>
            <person name="Fujii-Muramatsu R."/>
            <person name="Takeishi K."/>
            <person name="Noda H."/>
        </authorList>
    </citation>
    <scope>NUCLEOTIDE SEQUENCE [LARGE SCALE GENOMIC DNA]</scope>
</reference>
<dbReference type="InterPro" id="IPR018317">
    <property type="entry name" value="QueC"/>
</dbReference>
<feature type="binding site" evidence="11">
    <location>
        <position position="207"/>
    </location>
    <ligand>
        <name>Zn(2+)</name>
        <dbReference type="ChEBI" id="CHEBI:29105"/>
    </ligand>
</feature>
<dbReference type="SUPFAM" id="SSF52402">
    <property type="entry name" value="Adenine nucleotide alpha hydrolases-like"/>
    <property type="match status" value="1"/>
</dbReference>
<keyword evidence="7 11" id="KW-0067">ATP-binding</keyword>
<keyword evidence="13" id="KW-1185">Reference proteome</keyword>
<gene>
    <name evidence="11 12" type="primary">queC</name>
    <name evidence="12" type="ORF">HHS_07870</name>
</gene>
<sequence>MINIRKKTKQAVVLFSGGQDSTTCLIQACQFYNKVYCITFDYNQRHRQEIKVAMRLAKHLGIQEHKILDITILNELTISSLTRFNIPIPNYKFNTTCLPSTFVPGRNILFLTISAIYAYTIGAESVIAGISENDFLNYPDCRKEFINLFGNAINLGMERNINFEMPLMSLNKAETWALADYFQQLQLIRLETLTCYNGIKGDGCGNCSACYARASGLADYEANRSNIMKEMKKKCFLKNVL</sequence>
<accession>U3U8E4</accession>
<evidence type="ECO:0000256" key="5">
    <source>
        <dbReference type="ARBA" id="ARBA00022785"/>
    </source>
</evidence>
<feature type="binding site" evidence="11">
    <location>
        <begin position="15"/>
        <end position="25"/>
    </location>
    <ligand>
        <name>ATP</name>
        <dbReference type="ChEBI" id="CHEBI:30616"/>
    </ligand>
</feature>
<dbReference type="Pfam" id="PF06508">
    <property type="entry name" value="QueC"/>
    <property type="match status" value="1"/>
</dbReference>
<dbReference type="InterPro" id="IPR014729">
    <property type="entry name" value="Rossmann-like_a/b/a_fold"/>
</dbReference>
<comment type="catalytic activity">
    <reaction evidence="10 11">
        <text>7-carboxy-7-carbaguanine + NH4(+) + 2 ATP = 7-cyano-7-carbaguanine + 2 AMP + 2 diphosphate + 2 H(+)</text>
        <dbReference type="Rhea" id="RHEA:27982"/>
        <dbReference type="ChEBI" id="CHEBI:15378"/>
        <dbReference type="ChEBI" id="CHEBI:28938"/>
        <dbReference type="ChEBI" id="CHEBI:30616"/>
        <dbReference type="ChEBI" id="CHEBI:33019"/>
        <dbReference type="ChEBI" id="CHEBI:45075"/>
        <dbReference type="ChEBI" id="CHEBI:61036"/>
        <dbReference type="ChEBI" id="CHEBI:456215"/>
        <dbReference type="EC" id="6.3.4.20"/>
    </reaction>
</comment>
<dbReference type="EMBL" id="AP012554">
    <property type="protein sequence ID" value="BAO00757.1"/>
    <property type="molecule type" value="Genomic_DNA"/>
</dbReference>
<evidence type="ECO:0000256" key="7">
    <source>
        <dbReference type="ARBA" id="ARBA00022840"/>
    </source>
</evidence>
<comment type="cofactor">
    <cofactor evidence="11">
        <name>Zn(2+)</name>
        <dbReference type="ChEBI" id="CHEBI:29105"/>
    </cofactor>
    <text evidence="11">Binds 1 zinc ion per subunit.</text>
</comment>
<dbReference type="KEGG" id="hhs:HHS_07870"/>
<protein>
    <recommendedName>
        <fullName evidence="9 11">7-cyano-7-deazaguanine synthase</fullName>
        <ecNumber evidence="9 11">6.3.4.20</ecNumber>
    </recommendedName>
    <alternativeName>
        <fullName evidence="11">7-cyano-7-carbaguanine synthase</fullName>
    </alternativeName>
    <alternativeName>
        <fullName evidence="11">PreQ(0) synthase</fullName>
    </alternativeName>
    <alternativeName>
        <fullName evidence="11">Queuosine biosynthesis protein QueC</fullName>
    </alternativeName>
</protein>
<dbReference type="HAMAP" id="MF_01633">
    <property type="entry name" value="QueC"/>
    <property type="match status" value="1"/>
</dbReference>
<dbReference type="GO" id="GO:0016787">
    <property type="term" value="F:hydrolase activity"/>
    <property type="evidence" value="ECO:0007669"/>
    <property type="project" value="UniProtKB-KW"/>
</dbReference>
<dbReference type="PANTHER" id="PTHR42914:SF1">
    <property type="entry name" value="7-CYANO-7-DEAZAGUANINE SYNTHASE"/>
    <property type="match status" value="1"/>
</dbReference>
<feature type="binding site" evidence="11">
    <location>
        <position position="210"/>
    </location>
    <ligand>
        <name>Zn(2+)</name>
        <dbReference type="ChEBI" id="CHEBI:29105"/>
    </ligand>
</feature>
<dbReference type="PATRIC" id="fig|1235990.3.peg.782"/>
<evidence type="ECO:0000256" key="10">
    <source>
        <dbReference type="ARBA" id="ARBA00047890"/>
    </source>
</evidence>
<dbReference type="KEGG" id="pck:BMSBPS_0422"/>
<dbReference type="PIRSF" id="PIRSF006293">
    <property type="entry name" value="ExsB"/>
    <property type="match status" value="1"/>
</dbReference>
<feature type="binding site" evidence="11">
    <location>
        <position position="204"/>
    </location>
    <ligand>
        <name>Zn(2+)</name>
        <dbReference type="ChEBI" id="CHEBI:29105"/>
    </ligand>
</feature>
<dbReference type="OrthoDB" id="9789567at2"/>
<evidence type="ECO:0000313" key="12">
    <source>
        <dbReference type="EMBL" id="BAO00757.1"/>
    </source>
</evidence>
<feature type="binding site" evidence="11">
    <location>
        <position position="195"/>
    </location>
    <ligand>
        <name>Zn(2+)</name>
        <dbReference type="ChEBI" id="CHEBI:29105"/>
    </ligand>
</feature>
<evidence type="ECO:0000256" key="3">
    <source>
        <dbReference type="ARBA" id="ARBA00022723"/>
    </source>
</evidence>
<evidence type="ECO:0000256" key="1">
    <source>
        <dbReference type="ARBA" id="ARBA00005061"/>
    </source>
</evidence>
<dbReference type="GO" id="GO:0008270">
    <property type="term" value="F:zinc ion binding"/>
    <property type="evidence" value="ECO:0007669"/>
    <property type="project" value="UniProtKB-UniRule"/>
</dbReference>
<dbReference type="AlphaFoldDB" id="U3U8E4"/>
<proteinExistence type="inferred from homology"/>
<evidence type="ECO:0000256" key="8">
    <source>
        <dbReference type="ARBA" id="ARBA00037993"/>
    </source>
</evidence>
<dbReference type="RefSeq" id="WP_022564776.1">
    <property type="nucleotide sequence ID" value="NZ_CP010907.1"/>
</dbReference>
<evidence type="ECO:0000313" key="13">
    <source>
        <dbReference type="Proteomes" id="UP000016900"/>
    </source>
</evidence>
<dbReference type="CDD" id="cd01995">
    <property type="entry name" value="QueC-like"/>
    <property type="match status" value="1"/>
</dbReference>
<keyword evidence="12" id="KW-0378">Hydrolase</keyword>
<dbReference type="UniPathway" id="UPA00391"/>
<dbReference type="EC" id="6.3.4.20" evidence="9 11"/>
<dbReference type="GO" id="GO:0008616">
    <property type="term" value="P:tRNA queuosine(34) biosynthetic process"/>
    <property type="evidence" value="ECO:0007669"/>
    <property type="project" value="UniProtKB-UniRule"/>
</dbReference>
<evidence type="ECO:0000256" key="9">
    <source>
        <dbReference type="ARBA" id="ARBA00039149"/>
    </source>
</evidence>
<evidence type="ECO:0000256" key="6">
    <source>
        <dbReference type="ARBA" id="ARBA00022833"/>
    </source>
</evidence>
<keyword evidence="3 11" id="KW-0479">Metal-binding</keyword>
<evidence type="ECO:0000256" key="4">
    <source>
        <dbReference type="ARBA" id="ARBA00022741"/>
    </source>
</evidence>
<dbReference type="GO" id="GO:0016879">
    <property type="term" value="F:ligase activity, forming carbon-nitrogen bonds"/>
    <property type="evidence" value="ECO:0007669"/>
    <property type="project" value="UniProtKB-UniRule"/>
</dbReference>
<dbReference type="Proteomes" id="UP000016900">
    <property type="component" value="Chromosome"/>
</dbReference>
<dbReference type="STRING" id="1235990.BMSBPS_0422"/>
<comment type="function">
    <text evidence="11">Catalyzes the ATP-dependent conversion of 7-carboxy-7-deazaguanine (CDG) to 7-cyano-7-deazaguanine (preQ(0)).</text>
</comment>
<evidence type="ECO:0000256" key="2">
    <source>
        <dbReference type="ARBA" id="ARBA00022598"/>
    </source>
</evidence>